<feature type="transmembrane region" description="Helical" evidence="12">
    <location>
        <begin position="265"/>
        <end position="286"/>
    </location>
</feature>
<comment type="caution">
    <text evidence="14">The sequence shown here is derived from an EMBL/GenBank/DDBJ whole genome shotgun (WGS) entry which is preliminary data.</text>
</comment>
<feature type="transmembrane region" description="Helical" evidence="12">
    <location>
        <begin position="158"/>
        <end position="179"/>
    </location>
</feature>
<dbReference type="AlphaFoldDB" id="A0A2A2J569"/>
<evidence type="ECO:0000256" key="10">
    <source>
        <dbReference type="ARBA" id="ARBA00048473"/>
    </source>
</evidence>
<dbReference type="Pfam" id="PF04193">
    <property type="entry name" value="PQ-loop"/>
    <property type="match status" value="2"/>
</dbReference>
<dbReference type="FunFam" id="1.20.1280.290:FF:000016">
    <property type="entry name" value="Cystinosin homolog"/>
    <property type="match status" value="1"/>
</dbReference>
<evidence type="ECO:0000256" key="6">
    <source>
        <dbReference type="ARBA" id="ARBA00022847"/>
    </source>
</evidence>
<keyword evidence="7 12" id="KW-1133">Transmembrane helix</keyword>
<evidence type="ECO:0000256" key="1">
    <source>
        <dbReference type="ARBA" id="ARBA00004155"/>
    </source>
</evidence>
<feature type="transmembrane region" description="Helical" evidence="12">
    <location>
        <begin position="298"/>
        <end position="321"/>
    </location>
</feature>
<keyword evidence="8 12" id="KW-0472">Membrane</keyword>
<feature type="chain" id="PRO_5013149738" description="Cystinosin" evidence="13">
    <location>
        <begin position="19"/>
        <end position="407"/>
    </location>
</feature>
<keyword evidence="3" id="KW-0813">Transport</keyword>
<feature type="transmembrane region" description="Helical" evidence="12">
    <location>
        <begin position="236"/>
        <end position="259"/>
    </location>
</feature>
<evidence type="ECO:0000256" key="5">
    <source>
        <dbReference type="ARBA" id="ARBA00022737"/>
    </source>
</evidence>
<dbReference type="Proteomes" id="UP000218231">
    <property type="component" value="Unassembled WGS sequence"/>
</dbReference>
<accession>A0A2A2J569</accession>
<keyword evidence="13" id="KW-0732">Signal</keyword>
<feature type="region of interest" description="Disordered" evidence="11">
    <location>
        <begin position="371"/>
        <end position="407"/>
    </location>
</feature>
<evidence type="ECO:0000256" key="4">
    <source>
        <dbReference type="ARBA" id="ARBA00022692"/>
    </source>
</evidence>
<keyword evidence="15" id="KW-1185">Reference proteome</keyword>
<evidence type="ECO:0000256" key="13">
    <source>
        <dbReference type="SAM" id="SignalP"/>
    </source>
</evidence>
<dbReference type="Gene3D" id="1.20.1280.290">
    <property type="match status" value="1"/>
</dbReference>
<evidence type="ECO:0000313" key="15">
    <source>
        <dbReference type="Proteomes" id="UP000218231"/>
    </source>
</evidence>
<evidence type="ECO:0000256" key="12">
    <source>
        <dbReference type="SAM" id="Phobius"/>
    </source>
</evidence>
<comment type="similarity">
    <text evidence="2">Belongs to the cystinosin family.</text>
</comment>
<dbReference type="SMART" id="SM00679">
    <property type="entry name" value="CTNS"/>
    <property type="match status" value="2"/>
</dbReference>
<dbReference type="NCBIfam" id="TIGR00951">
    <property type="entry name" value="2A43"/>
    <property type="match status" value="1"/>
</dbReference>
<evidence type="ECO:0000313" key="14">
    <source>
        <dbReference type="EMBL" id="PAV56723.1"/>
    </source>
</evidence>
<evidence type="ECO:0008006" key="16">
    <source>
        <dbReference type="Google" id="ProtNLM"/>
    </source>
</evidence>
<evidence type="ECO:0000256" key="3">
    <source>
        <dbReference type="ARBA" id="ARBA00022448"/>
    </source>
</evidence>
<reference evidence="14 15" key="1">
    <citation type="journal article" date="2017" name="Curr. Biol.">
        <title>Genome architecture and evolution of a unichromosomal asexual nematode.</title>
        <authorList>
            <person name="Fradin H."/>
            <person name="Zegar C."/>
            <person name="Gutwein M."/>
            <person name="Lucas J."/>
            <person name="Kovtun M."/>
            <person name="Corcoran D."/>
            <person name="Baugh L.R."/>
            <person name="Kiontke K."/>
            <person name="Gunsalus K."/>
            <person name="Fitch D.H."/>
            <person name="Piano F."/>
        </authorList>
    </citation>
    <scope>NUCLEOTIDE SEQUENCE [LARGE SCALE GENOMIC DNA]</scope>
    <source>
        <strain evidence="14">PF1309</strain>
    </source>
</reference>
<sequence>MILIISIISSVIFYLVQAGRHDIQPDPAELTLQVGHSKSVQFTITQQITYPIRLYFNETDYLGVPPYLEIKPGTRKSSINVTGLAIVNLAFLEVANCTSMDPKYNSCLLNVSDAFVRIQVIESYVIEYLVFIVGWAYFFAWSISFYPQIFLNAKRKSVIGLNFDFLCLNVIGFSAYTLYNCLMYFSTRIQDAYEIENPRSPIPVLLNDVVFACHALAASIFTVFQCFVYERENQRVSLGCGFLSSGLLLFGFGAGALALLRTITVLEFITSLSMIKMVVTMCKYFPQAYFNYRRKSTVGWSIGNVLLDFTGGTLDILQMILQASNVNNWSAFYGNPVKFGLGLVSIIFDVFFMLQHYVLYRGATVPHNEYAGFDNPESEENSENPVENYGSIPAEEPIVQPEEERMT</sequence>
<dbReference type="PANTHER" id="PTHR13131">
    <property type="entry name" value="CYSTINOSIN"/>
    <property type="match status" value="1"/>
</dbReference>
<dbReference type="GO" id="GO:0015293">
    <property type="term" value="F:symporter activity"/>
    <property type="evidence" value="ECO:0007669"/>
    <property type="project" value="UniProtKB-KW"/>
</dbReference>
<keyword evidence="6" id="KW-0769">Symport</keyword>
<gene>
    <name evidence="14" type="ORF">WR25_04992</name>
</gene>
<keyword evidence="9" id="KW-0458">Lysosome</keyword>
<dbReference type="PANTHER" id="PTHR13131:SF5">
    <property type="entry name" value="CYSTINOSIN"/>
    <property type="match status" value="1"/>
</dbReference>
<dbReference type="STRING" id="2018661.A0A2A2J569"/>
<dbReference type="GO" id="GO:0005765">
    <property type="term" value="C:lysosomal membrane"/>
    <property type="evidence" value="ECO:0007669"/>
    <property type="project" value="UniProtKB-SubCell"/>
</dbReference>
<protein>
    <recommendedName>
        <fullName evidence="16">Cystinosin</fullName>
    </recommendedName>
</protein>
<proteinExistence type="inferred from homology"/>
<feature type="transmembrane region" description="Helical" evidence="12">
    <location>
        <begin position="128"/>
        <end position="146"/>
    </location>
</feature>
<dbReference type="OrthoDB" id="75720at2759"/>
<feature type="transmembrane region" description="Helical" evidence="12">
    <location>
        <begin position="341"/>
        <end position="360"/>
    </location>
</feature>
<name>A0A2A2J569_9BILA</name>
<dbReference type="GO" id="GO:0015184">
    <property type="term" value="F:L-cystine transmembrane transporter activity"/>
    <property type="evidence" value="ECO:0007669"/>
    <property type="project" value="TreeGrafter"/>
</dbReference>
<keyword evidence="4 12" id="KW-0812">Transmembrane</keyword>
<keyword evidence="5" id="KW-0677">Repeat</keyword>
<evidence type="ECO:0000256" key="11">
    <source>
        <dbReference type="SAM" id="MobiDB-lite"/>
    </source>
</evidence>
<feature type="signal peptide" evidence="13">
    <location>
        <begin position="1"/>
        <end position="18"/>
    </location>
</feature>
<evidence type="ECO:0000256" key="9">
    <source>
        <dbReference type="ARBA" id="ARBA00023228"/>
    </source>
</evidence>
<evidence type="ECO:0000256" key="2">
    <source>
        <dbReference type="ARBA" id="ARBA00006855"/>
    </source>
</evidence>
<dbReference type="EMBL" id="LIAE01010679">
    <property type="protein sequence ID" value="PAV56723.1"/>
    <property type="molecule type" value="Genomic_DNA"/>
</dbReference>
<feature type="transmembrane region" description="Helical" evidence="12">
    <location>
        <begin position="209"/>
        <end position="229"/>
    </location>
</feature>
<dbReference type="InterPro" id="IPR005282">
    <property type="entry name" value="LC_transporter"/>
</dbReference>
<comment type="subcellular location">
    <subcellularLocation>
        <location evidence="1">Lysosome membrane</location>
        <topology evidence="1">Multi-pass membrane protein</topology>
    </subcellularLocation>
</comment>
<evidence type="ECO:0000256" key="8">
    <source>
        <dbReference type="ARBA" id="ARBA00023136"/>
    </source>
</evidence>
<dbReference type="InterPro" id="IPR006603">
    <property type="entry name" value="PQ-loop_rpt"/>
</dbReference>
<comment type="catalytic activity">
    <reaction evidence="10">
        <text>L-cystine(out) + H(+)(out) = L-cystine(in) + H(+)(in)</text>
        <dbReference type="Rhea" id="RHEA:66172"/>
        <dbReference type="ChEBI" id="CHEBI:15378"/>
        <dbReference type="ChEBI" id="CHEBI:35491"/>
    </reaction>
    <physiologicalReaction direction="left-to-right" evidence="10">
        <dbReference type="Rhea" id="RHEA:66173"/>
    </physiologicalReaction>
</comment>
<organism evidence="14 15">
    <name type="scientific">Diploscapter pachys</name>
    <dbReference type="NCBI Taxonomy" id="2018661"/>
    <lineage>
        <taxon>Eukaryota</taxon>
        <taxon>Metazoa</taxon>
        <taxon>Ecdysozoa</taxon>
        <taxon>Nematoda</taxon>
        <taxon>Chromadorea</taxon>
        <taxon>Rhabditida</taxon>
        <taxon>Rhabditina</taxon>
        <taxon>Rhabditomorpha</taxon>
        <taxon>Rhabditoidea</taxon>
        <taxon>Rhabditidae</taxon>
        <taxon>Diploscapter</taxon>
    </lineage>
</organism>
<evidence type="ECO:0000256" key="7">
    <source>
        <dbReference type="ARBA" id="ARBA00022989"/>
    </source>
</evidence>